<gene>
    <name evidence="1" type="ORF">V7S43_009956</name>
</gene>
<sequence>MALALDAKIISEFLSSYDFSELSSLQLENGFSSESASEEKQATGARHKVYRKRCRVEQRQRRLYAAVSAQSALIHQYQGLIQGAPVHDGISPLRIDRHYQHKKLRVESFDTAFFKASFDTVGAIYAQTDETFEKVSIDATHDNCATFTQAMASESGSTHFQYLDKRKFPACFTQTCSTVVRSIDVHQKNDQQMYDGMERHSSAYKFRVSTRLESGQNASVLLRVINRRYHEDCRMVTIWRAFAEGEGAFLGLHADEIGWAVLTPSIEADGSSLMRRFARYVPMNFHSVEEAEDAVTKLFSKMVIDASTQNSEDLACRVDKWLRNDEQFGR</sequence>
<name>A0ABD3FEE2_9STRA</name>
<proteinExistence type="predicted"/>
<organism evidence="1 2">
    <name type="scientific">Phytophthora oleae</name>
    <dbReference type="NCBI Taxonomy" id="2107226"/>
    <lineage>
        <taxon>Eukaryota</taxon>
        <taxon>Sar</taxon>
        <taxon>Stramenopiles</taxon>
        <taxon>Oomycota</taxon>
        <taxon>Peronosporomycetes</taxon>
        <taxon>Peronosporales</taxon>
        <taxon>Peronosporaceae</taxon>
        <taxon>Phytophthora</taxon>
    </lineage>
</organism>
<reference evidence="1 2" key="1">
    <citation type="submission" date="2024-09" db="EMBL/GenBank/DDBJ databases">
        <title>Genome sequencing and assembly of Phytophthora oleae, isolate VK10A, causative agent of rot of olive drupes.</title>
        <authorList>
            <person name="Conti Taguali S."/>
            <person name="Riolo M."/>
            <person name="La Spada F."/>
            <person name="Cacciola S.O."/>
            <person name="Dionisio G."/>
        </authorList>
    </citation>
    <scope>NUCLEOTIDE SEQUENCE [LARGE SCALE GENOMIC DNA]</scope>
    <source>
        <strain evidence="1 2">VK10A</strain>
    </source>
</reference>
<keyword evidence="2" id="KW-1185">Reference proteome</keyword>
<evidence type="ECO:0000313" key="2">
    <source>
        <dbReference type="Proteomes" id="UP001632037"/>
    </source>
</evidence>
<protein>
    <submittedName>
        <fullName evidence="1">Uncharacterized protein</fullName>
    </submittedName>
</protein>
<comment type="caution">
    <text evidence="1">The sequence shown here is derived from an EMBL/GenBank/DDBJ whole genome shotgun (WGS) entry which is preliminary data.</text>
</comment>
<evidence type="ECO:0000313" key="1">
    <source>
        <dbReference type="EMBL" id="KAL3664776.1"/>
    </source>
</evidence>
<dbReference type="EMBL" id="JBIMZQ010000022">
    <property type="protein sequence ID" value="KAL3664776.1"/>
    <property type="molecule type" value="Genomic_DNA"/>
</dbReference>
<dbReference type="AlphaFoldDB" id="A0ABD3FEE2"/>
<dbReference type="Proteomes" id="UP001632037">
    <property type="component" value="Unassembled WGS sequence"/>
</dbReference>
<accession>A0ABD3FEE2</accession>